<evidence type="ECO:0000259" key="2">
    <source>
        <dbReference type="Pfam" id="PF03551"/>
    </source>
</evidence>
<dbReference type="InterPro" id="IPR005149">
    <property type="entry name" value="Tscrpt_reg_PadR_N"/>
</dbReference>
<sequence>MSLRHGLLGLLAEGPASGYDLARRFQEVLGTVWPAQHPKIYAELNRLAGEGLIEVESEGPRGRKAYRITDGGLAEVKRWLSTGEVDHTMRLQSLLRSVFFWLMEPEDLRRHLAEEARFFAEMATVYRSHAEAKDRGDFGDSPATQSLRIAIEGAVRLYQSLGEWAEWAQTVPLATPGQKTPGQKTSGQKSGASPKSKKGA</sequence>
<dbReference type="InterPro" id="IPR036388">
    <property type="entry name" value="WH-like_DNA-bd_sf"/>
</dbReference>
<feature type="region of interest" description="Disordered" evidence="1">
    <location>
        <begin position="172"/>
        <end position="200"/>
    </location>
</feature>
<keyword evidence="3" id="KW-0238">DNA-binding</keyword>
<proteinExistence type="predicted"/>
<dbReference type="EMBL" id="JADBEM010000001">
    <property type="protein sequence ID" value="MBE1611989.1"/>
    <property type="molecule type" value="Genomic_DNA"/>
</dbReference>
<dbReference type="Pfam" id="PF03551">
    <property type="entry name" value="PadR"/>
    <property type="match status" value="1"/>
</dbReference>
<name>A0A927REB8_9ACTN</name>
<protein>
    <submittedName>
        <fullName evidence="3">DNA-binding PadR family transcriptional regulator</fullName>
    </submittedName>
</protein>
<reference evidence="3" key="1">
    <citation type="submission" date="2020-10" db="EMBL/GenBank/DDBJ databases">
        <title>Sequencing the genomes of 1000 actinobacteria strains.</title>
        <authorList>
            <person name="Klenk H.-P."/>
        </authorList>
    </citation>
    <scope>NUCLEOTIDE SEQUENCE</scope>
    <source>
        <strain evidence="3">DSM 45354</strain>
    </source>
</reference>
<comment type="caution">
    <text evidence="3">The sequence shown here is derived from an EMBL/GenBank/DDBJ whole genome shotgun (WGS) entry which is preliminary data.</text>
</comment>
<dbReference type="AlphaFoldDB" id="A0A927REB8"/>
<dbReference type="GO" id="GO:0003677">
    <property type="term" value="F:DNA binding"/>
    <property type="evidence" value="ECO:0007669"/>
    <property type="project" value="UniProtKB-KW"/>
</dbReference>
<evidence type="ECO:0000256" key="1">
    <source>
        <dbReference type="SAM" id="MobiDB-lite"/>
    </source>
</evidence>
<dbReference type="RefSeq" id="WP_192755118.1">
    <property type="nucleotide sequence ID" value="NZ_BAABJL010000176.1"/>
</dbReference>
<dbReference type="InterPro" id="IPR036390">
    <property type="entry name" value="WH_DNA-bd_sf"/>
</dbReference>
<gene>
    <name evidence="3" type="ORF">HEB94_008837</name>
</gene>
<keyword evidence="4" id="KW-1185">Reference proteome</keyword>
<evidence type="ECO:0000313" key="4">
    <source>
        <dbReference type="Proteomes" id="UP000638648"/>
    </source>
</evidence>
<evidence type="ECO:0000313" key="3">
    <source>
        <dbReference type="EMBL" id="MBE1611989.1"/>
    </source>
</evidence>
<feature type="domain" description="Transcription regulator PadR N-terminal" evidence="2">
    <location>
        <begin position="7"/>
        <end position="77"/>
    </location>
</feature>
<dbReference type="Gene3D" id="1.10.10.10">
    <property type="entry name" value="Winged helix-like DNA-binding domain superfamily/Winged helix DNA-binding domain"/>
    <property type="match status" value="1"/>
</dbReference>
<dbReference type="SUPFAM" id="SSF46785">
    <property type="entry name" value="Winged helix' DNA-binding domain"/>
    <property type="match status" value="1"/>
</dbReference>
<dbReference type="PANTHER" id="PTHR43252">
    <property type="entry name" value="TRANSCRIPTIONAL REGULATOR YQJI"/>
    <property type="match status" value="1"/>
</dbReference>
<dbReference type="Proteomes" id="UP000638648">
    <property type="component" value="Unassembled WGS sequence"/>
</dbReference>
<accession>A0A927REB8</accession>
<dbReference type="PANTHER" id="PTHR43252:SF6">
    <property type="entry name" value="NEGATIVE TRANSCRIPTION REGULATOR PADR"/>
    <property type="match status" value="1"/>
</dbReference>
<organism evidence="3 4">
    <name type="scientific">Actinopolymorpha pittospori</name>
    <dbReference type="NCBI Taxonomy" id="648752"/>
    <lineage>
        <taxon>Bacteria</taxon>
        <taxon>Bacillati</taxon>
        <taxon>Actinomycetota</taxon>
        <taxon>Actinomycetes</taxon>
        <taxon>Propionibacteriales</taxon>
        <taxon>Actinopolymorphaceae</taxon>
        <taxon>Actinopolymorpha</taxon>
    </lineage>
</organism>